<evidence type="ECO:0000313" key="2">
    <source>
        <dbReference type="EMBL" id="GAG84880.1"/>
    </source>
</evidence>
<dbReference type="Pfam" id="PF22725">
    <property type="entry name" value="GFO_IDH_MocA_C3"/>
    <property type="match status" value="1"/>
</dbReference>
<dbReference type="SUPFAM" id="SSF55347">
    <property type="entry name" value="Glyceraldehyde-3-phosphate dehydrogenase-like, C-terminal domain"/>
    <property type="match status" value="1"/>
</dbReference>
<comment type="caution">
    <text evidence="2">The sequence shown here is derived from an EMBL/GenBank/DDBJ whole genome shotgun (WGS) entry which is preliminary data.</text>
</comment>
<evidence type="ECO:0000259" key="1">
    <source>
        <dbReference type="Pfam" id="PF22725"/>
    </source>
</evidence>
<dbReference type="InterPro" id="IPR055170">
    <property type="entry name" value="GFO_IDH_MocA-like_dom"/>
</dbReference>
<dbReference type="AlphaFoldDB" id="X1AQ38"/>
<name>X1AQ38_9ZZZZ</name>
<reference evidence="2" key="1">
    <citation type="journal article" date="2014" name="Front. Microbiol.">
        <title>High frequency of phylogenetically diverse reductive dehalogenase-homologous genes in deep subseafloor sedimentary metagenomes.</title>
        <authorList>
            <person name="Kawai M."/>
            <person name="Futagami T."/>
            <person name="Toyoda A."/>
            <person name="Takaki Y."/>
            <person name="Nishi S."/>
            <person name="Hori S."/>
            <person name="Arai W."/>
            <person name="Tsubouchi T."/>
            <person name="Morono Y."/>
            <person name="Uchiyama I."/>
            <person name="Ito T."/>
            <person name="Fujiyama A."/>
            <person name="Inagaki F."/>
            <person name="Takami H."/>
        </authorList>
    </citation>
    <scope>NUCLEOTIDE SEQUENCE</scope>
    <source>
        <strain evidence="2">Expedition CK06-06</strain>
    </source>
</reference>
<gene>
    <name evidence="2" type="ORF">S01H4_32015</name>
</gene>
<protein>
    <recommendedName>
        <fullName evidence="1">GFO/IDH/MocA-like oxidoreductase domain-containing protein</fullName>
    </recommendedName>
</protein>
<sequence length="210" mass="23880">MATTRCPTVTIGKVDMKKRIDEADIGELFRMIINFLVFFEEAPTDWWNKKDMAGELITLLQGSHSVDTVVWFFNRLPIRVYSINYVKKFPVVDEGDILLDFGDATASIHLSLNTKPAIHEILAIGTNGLMKLSEYPLSKTFSFGYRLEKNGKCILDGKQEPSNYTIQLKEFVRSLMENREPLTGGKEILRTMRVIDAILESISSNKVIEL</sequence>
<dbReference type="PANTHER" id="PTHR43377:SF1">
    <property type="entry name" value="BILIVERDIN REDUCTASE A"/>
    <property type="match status" value="1"/>
</dbReference>
<dbReference type="InterPro" id="IPR051450">
    <property type="entry name" value="Gfo/Idh/MocA_Oxidoreductases"/>
</dbReference>
<accession>X1AQ38</accession>
<dbReference type="PANTHER" id="PTHR43377">
    <property type="entry name" value="BILIVERDIN REDUCTASE A"/>
    <property type="match status" value="1"/>
</dbReference>
<feature type="domain" description="GFO/IDH/MocA-like oxidoreductase" evidence="1">
    <location>
        <begin position="16"/>
        <end position="129"/>
    </location>
</feature>
<proteinExistence type="predicted"/>
<dbReference type="Gene3D" id="3.30.360.10">
    <property type="entry name" value="Dihydrodipicolinate Reductase, domain 2"/>
    <property type="match status" value="1"/>
</dbReference>
<organism evidence="2">
    <name type="scientific">marine sediment metagenome</name>
    <dbReference type="NCBI Taxonomy" id="412755"/>
    <lineage>
        <taxon>unclassified sequences</taxon>
        <taxon>metagenomes</taxon>
        <taxon>ecological metagenomes</taxon>
    </lineage>
</organism>
<dbReference type="EMBL" id="BART01016683">
    <property type="protein sequence ID" value="GAG84880.1"/>
    <property type="molecule type" value="Genomic_DNA"/>
</dbReference>